<sequence>MAAAAAAREAWQAASPRRRRSAARRPKRREAAAAAGNPGAEPEVEGGVVLRRIQEAKCKSWKHQRRKGTGCSLAGCRLSGRARPVLESEDIKLPVSEQQRSEVTLNSSEDSLLPGRAAPLRERKPREPQAGGDTSGAVQQDLVISDFWSSALETITGCLQKHLEQLRAPEGRLSEALGHLHLDAPPVEADTAPGSIPEETLVPATCRLKCVCYGVGNFASCATARSQLAFLLLLLERCQVPRSHCWVYDPLFSQLEIAVLSALGVVVLRENETYVHPVHVGPQEGKRSVCGEPTVFYMPHCGTALYNNLLWRNWSVDALSKVVIVGNSFRGLEERLLTRILHKHYPYVAKILTGLEEVVFPQTPRYMDVFNDTSIHWFPVQKLTQLPTDTWAFREEPDYQDCEDLEIIRKKSEEPPALT</sequence>
<dbReference type="RefSeq" id="XP_070331592.1">
    <property type="nucleotide sequence ID" value="XM_070475491.1"/>
</dbReference>
<reference evidence="4" key="1">
    <citation type="journal article" date="2022" name="J. Hered.">
        <title>A De Novo Chromosome-Level Genome Assembly of the White-Tailed Deer, Odocoileus Virginianus.</title>
        <authorList>
            <person name="London E.W."/>
            <person name="Roca A.L."/>
            <person name="Novakofski J.E."/>
            <person name="Mateus-Pinilla N.E."/>
        </authorList>
    </citation>
    <scope>NUCLEOTIDE SEQUENCE [LARGE SCALE GENOMIC DNA]</scope>
</reference>
<dbReference type="PANTHER" id="PTHR28626">
    <property type="entry name" value="SRR1-LIKE PROTEIN"/>
    <property type="match status" value="1"/>
</dbReference>
<evidence type="ECO:0000256" key="2">
    <source>
        <dbReference type="SAM" id="MobiDB-lite"/>
    </source>
</evidence>
<dbReference type="Proteomes" id="UP001652640">
    <property type="component" value="Chromosome 12"/>
</dbReference>
<feature type="region of interest" description="Disordered" evidence="2">
    <location>
        <begin position="1"/>
        <end position="46"/>
    </location>
</feature>
<gene>
    <name evidence="5" type="primary">SRRD</name>
</gene>
<feature type="compositionally biased region" description="Low complexity" evidence="2">
    <location>
        <begin position="32"/>
        <end position="46"/>
    </location>
</feature>
<feature type="compositionally biased region" description="Polar residues" evidence="2">
    <location>
        <begin position="96"/>
        <end position="110"/>
    </location>
</feature>
<dbReference type="Pfam" id="PF07985">
    <property type="entry name" value="SRR1"/>
    <property type="match status" value="1"/>
</dbReference>
<feature type="compositionally biased region" description="Basic residues" evidence="2">
    <location>
        <begin position="16"/>
        <end position="28"/>
    </location>
</feature>
<organism evidence="4 5">
    <name type="scientific">Odocoileus virginianus</name>
    <name type="common">White-tailed deer</name>
    <dbReference type="NCBI Taxonomy" id="9874"/>
    <lineage>
        <taxon>Eukaryota</taxon>
        <taxon>Metazoa</taxon>
        <taxon>Chordata</taxon>
        <taxon>Craniata</taxon>
        <taxon>Vertebrata</taxon>
        <taxon>Euteleostomi</taxon>
        <taxon>Mammalia</taxon>
        <taxon>Eutheria</taxon>
        <taxon>Laurasiatheria</taxon>
        <taxon>Artiodactyla</taxon>
        <taxon>Ruminantia</taxon>
        <taxon>Pecora</taxon>
        <taxon>Cervidae</taxon>
        <taxon>Odocoileinae</taxon>
        <taxon>Odocoileus</taxon>
    </lineage>
</organism>
<protein>
    <submittedName>
        <fullName evidence="5">SRR1-like protein isoform X1</fullName>
    </submittedName>
</protein>
<dbReference type="InterPro" id="IPR040044">
    <property type="entry name" value="SRR1L"/>
</dbReference>
<feature type="compositionally biased region" description="Low complexity" evidence="2">
    <location>
        <begin position="1"/>
        <end position="15"/>
    </location>
</feature>
<evidence type="ECO:0000259" key="3">
    <source>
        <dbReference type="Pfam" id="PF07985"/>
    </source>
</evidence>
<dbReference type="PANTHER" id="PTHR28626:SF3">
    <property type="entry name" value="SRR1-LIKE PROTEIN"/>
    <property type="match status" value="1"/>
</dbReference>
<evidence type="ECO:0000313" key="4">
    <source>
        <dbReference type="Proteomes" id="UP001652640"/>
    </source>
</evidence>
<keyword evidence="4" id="KW-1185">Reference proteome</keyword>
<comment type="similarity">
    <text evidence="1">Belongs to the SRR1 family.</text>
</comment>
<feature type="region of interest" description="Disordered" evidence="2">
    <location>
        <begin position="94"/>
        <end position="136"/>
    </location>
</feature>
<evidence type="ECO:0000256" key="1">
    <source>
        <dbReference type="ARBA" id="ARBA00009856"/>
    </source>
</evidence>
<evidence type="ECO:0000313" key="5">
    <source>
        <dbReference type="RefSeq" id="XP_070331592.1"/>
    </source>
</evidence>
<accession>A0ABM4IUU7</accession>
<feature type="domain" description="SRR1-like" evidence="3">
    <location>
        <begin position="208"/>
        <end position="377"/>
    </location>
</feature>
<reference evidence="5" key="2">
    <citation type="submission" date="2025-08" db="UniProtKB">
        <authorList>
            <consortium name="RefSeq"/>
        </authorList>
    </citation>
    <scope>IDENTIFICATION</scope>
    <source>
        <tissue evidence="5">Tongue muscle</tissue>
    </source>
</reference>
<dbReference type="GeneID" id="110126804"/>
<proteinExistence type="inferred from homology"/>
<dbReference type="InterPro" id="IPR012942">
    <property type="entry name" value="SRR1-like"/>
</dbReference>
<name>A0ABM4IUU7_ODOVR</name>